<evidence type="ECO:0000256" key="1">
    <source>
        <dbReference type="SAM" id="Phobius"/>
    </source>
</evidence>
<keyword evidence="3" id="KW-1185">Reference proteome</keyword>
<evidence type="ECO:0000313" key="3">
    <source>
        <dbReference type="Proteomes" id="UP001263246"/>
    </source>
</evidence>
<keyword evidence="1" id="KW-1133">Transmembrane helix</keyword>
<evidence type="ECO:0000313" key="2">
    <source>
        <dbReference type="EMBL" id="MDU8688755.1"/>
    </source>
</evidence>
<feature type="transmembrane region" description="Helical" evidence="1">
    <location>
        <begin position="182"/>
        <end position="203"/>
    </location>
</feature>
<feature type="transmembrane region" description="Helical" evidence="1">
    <location>
        <begin position="24"/>
        <end position="45"/>
    </location>
</feature>
<gene>
    <name evidence="2" type="ORF">RX402_08360</name>
</gene>
<dbReference type="EMBL" id="JAWHPR010000004">
    <property type="protein sequence ID" value="MDU8688755.1"/>
    <property type="molecule type" value="Genomic_DNA"/>
</dbReference>
<keyword evidence="1" id="KW-0472">Membrane</keyword>
<reference evidence="2 3" key="1">
    <citation type="submission" date="2023-10" db="EMBL/GenBank/DDBJ databases">
        <title>Host Genetic Regulation of Human Gut Microbial Structural Variation.</title>
        <authorList>
            <person name="Harmsen H.J.M."/>
        </authorList>
    </citation>
    <scope>NUCLEOTIDE SEQUENCE [LARGE SCALE GENOMIC DNA]</scope>
    <source>
        <strain evidence="2 3">HTF-F</strain>
    </source>
</reference>
<feature type="transmembrane region" description="Helical" evidence="1">
    <location>
        <begin position="283"/>
        <end position="304"/>
    </location>
</feature>
<dbReference type="RefSeq" id="WP_249237815.1">
    <property type="nucleotide sequence ID" value="NZ_CP094473.1"/>
</dbReference>
<keyword evidence="1" id="KW-0812">Transmembrane</keyword>
<evidence type="ECO:0008006" key="4">
    <source>
        <dbReference type="Google" id="ProtNLM"/>
    </source>
</evidence>
<dbReference type="Proteomes" id="UP001263246">
    <property type="component" value="Unassembled WGS sequence"/>
</dbReference>
<organism evidence="2 3">
    <name type="scientific">Faecalibacterium wellingii</name>
    <dbReference type="NCBI Taxonomy" id="2929491"/>
    <lineage>
        <taxon>Bacteria</taxon>
        <taxon>Bacillati</taxon>
        <taxon>Bacillota</taxon>
        <taxon>Clostridia</taxon>
        <taxon>Eubacteriales</taxon>
        <taxon>Oscillospiraceae</taxon>
        <taxon>Faecalibacterium</taxon>
    </lineage>
</organism>
<sequence>MEEVSEKTSLSEEKIKEYLKKTPAVLIAVVSAIVTVMSAIIGYAGRLSNVAYLKYWNVDELYATLETKNVAYLAVNSVMWMVAITIANGIAERAVANYYHYSVVERYIQKQIGVCLKIYKSSEKQVILIEKDFWSNKHATEKDFFLWKKIASIKEDLKLQRQALKELKYENRHNIWRWKKALIIDSVAAEAILFFTAWLSFTAVSLTELASITLLSFLQLALAFFYSYENTKNQRETLRKHSQESVFKKENLRLSERIKKLKKSESEQYEKNRGHFKVDFKSVILLALATIVAVLFVMPLAGFLSAKSQRRFKIILHETTNEMVVFHNEDTYILEEAEINENTITINTAKQRILKTNDIAFEKMTFDTVVKK</sequence>
<feature type="transmembrane region" description="Helical" evidence="1">
    <location>
        <begin position="70"/>
        <end position="91"/>
    </location>
</feature>
<feature type="transmembrane region" description="Helical" evidence="1">
    <location>
        <begin position="209"/>
        <end position="228"/>
    </location>
</feature>
<protein>
    <recommendedName>
        <fullName evidence="4">DUF4231 domain-containing protein</fullName>
    </recommendedName>
</protein>
<accession>A0ABU3TZU0</accession>
<comment type="caution">
    <text evidence="2">The sequence shown here is derived from an EMBL/GenBank/DDBJ whole genome shotgun (WGS) entry which is preliminary data.</text>
</comment>
<name>A0ABU3TZU0_9FIRM</name>
<proteinExistence type="predicted"/>